<sequence length="40" mass="4550">MAFLPARDLHEAYAGPPWLARWPPVQTWPRLRAPGSPALR</sequence>
<dbReference type="Proteomes" id="UP000295781">
    <property type="component" value="Chromosome"/>
</dbReference>
<accession>A0A4P2QAV1</accession>
<name>A0A4P2QAV1_SORCE</name>
<evidence type="ECO:0000313" key="1">
    <source>
        <dbReference type="EMBL" id="AUX26406.1"/>
    </source>
</evidence>
<gene>
    <name evidence="1" type="ORF">SOCEGT47_069670</name>
</gene>
<evidence type="ECO:0000313" key="2">
    <source>
        <dbReference type="Proteomes" id="UP000295781"/>
    </source>
</evidence>
<organism evidence="1 2">
    <name type="scientific">Sorangium cellulosum</name>
    <name type="common">Polyangium cellulosum</name>
    <dbReference type="NCBI Taxonomy" id="56"/>
    <lineage>
        <taxon>Bacteria</taxon>
        <taxon>Pseudomonadati</taxon>
        <taxon>Myxococcota</taxon>
        <taxon>Polyangia</taxon>
        <taxon>Polyangiales</taxon>
        <taxon>Polyangiaceae</taxon>
        <taxon>Sorangium</taxon>
    </lineage>
</organism>
<proteinExistence type="predicted"/>
<dbReference type="AlphaFoldDB" id="A0A4P2QAV1"/>
<protein>
    <submittedName>
        <fullName evidence="1">Uncharacterized protein</fullName>
    </submittedName>
</protein>
<dbReference type="EMBL" id="CP012670">
    <property type="protein sequence ID" value="AUX26406.1"/>
    <property type="molecule type" value="Genomic_DNA"/>
</dbReference>
<reference evidence="1 2" key="1">
    <citation type="submission" date="2015-09" db="EMBL/GenBank/DDBJ databases">
        <title>Sorangium comparison.</title>
        <authorList>
            <person name="Zaburannyi N."/>
            <person name="Bunk B."/>
            <person name="Overmann J."/>
            <person name="Mueller R."/>
        </authorList>
    </citation>
    <scope>NUCLEOTIDE SEQUENCE [LARGE SCALE GENOMIC DNA]</scope>
    <source>
        <strain evidence="1 2">So ceGT47</strain>
    </source>
</reference>